<dbReference type="GO" id="GO:0097169">
    <property type="term" value="C:AIM2 inflammasome complex"/>
    <property type="evidence" value="ECO:0007669"/>
    <property type="project" value="TreeGrafter"/>
</dbReference>
<dbReference type="GO" id="GO:0004197">
    <property type="term" value="F:cysteine-type endopeptidase activity"/>
    <property type="evidence" value="ECO:0007669"/>
    <property type="project" value="InterPro"/>
</dbReference>
<dbReference type="Pfam" id="PF00656">
    <property type="entry name" value="Peptidase_C14"/>
    <property type="match status" value="1"/>
</dbReference>
<dbReference type="SUPFAM" id="SSF52129">
    <property type="entry name" value="Caspase-like"/>
    <property type="match status" value="1"/>
</dbReference>
<dbReference type="AlphaFoldDB" id="A0A3B5RDJ7"/>
<proteinExistence type="inferred from homology"/>
<dbReference type="Proteomes" id="UP000002852">
    <property type="component" value="Unassembled WGS sequence"/>
</dbReference>
<reference evidence="5" key="4">
    <citation type="submission" date="2025-09" db="UniProtKB">
        <authorList>
            <consortium name="Ensembl"/>
        </authorList>
    </citation>
    <scope>IDENTIFICATION</scope>
    <source>
        <strain evidence="5">JP 163 A</strain>
    </source>
</reference>
<evidence type="ECO:0000313" key="5">
    <source>
        <dbReference type="Ensembl" id="ENSXMAP00000041070.1"/>
    </source>
</evidence>
<name>A0A3B5RDJ7_XIPMA</name>
<dbReference type="GeneTree" id="ENSGT00940000162428"/>
<dbReference type="InterPro" id="IPR002138">
    <property type="entry name" value="Pept_C14_p10"/>
</dbReference>
<dbReference type="InterPro" id="IPR011029">
    <property type="entry name" value="DEATH-like_dom_sf"/>
</dbReference>
<sequence>HDGVLKDAVVEENDSRAANARHLIDKVKRKGHEASSKRIAHLKSVDNTLYCELGLSNVQPNRVALLITNIKFSEKSMNRLGAEKGEENMEKLPSNLGYEVVKYTNLTGKAIDEALIDFTKHPKLKNTLTACLWLSCLIETRGKLLGCPELIDKPKVIIIQACKGERRGSVLVNDSPNTAAHKNFISLLSCTPDTVSYRQPDRGSLLIQNIVEVFSPESYQEDICGLFEKIEMATRHYFFWWTKDVKHYWKHTDKAFLPLNRNQR</sequence>
<dbReference type="PANTHER" id="PTHR47901:SF3">
    <property type="entry name" value="CASPASE-1"/>
    <property type="match status" value="1"/>
</dbReference>
<dbReference type="GO" id="GO:0072559">
    <property type="term" value="C:NLRP3 inflammasome complex"/>
    <property type="evidence" value="ECO:0007669"/>
    <property type="project" value="TreeGrafter"/>
</dbReference>
<dbReference type="InterPro" id="IPR001309">
    <property type="entry name" value="Pept_C14_p20"/>
</dbReference>
<dbReference type="InParanoid" id="A0A3B5RDJ7"/>
<dbReference type="Ensembl" id="ENSXMAT00000028656.1">
    <property type="protein sequence ID" value="ENSXMAP00000041070.1"/>
    <property type="gene ID" value="ENSXMAG00000021777.1"/>
</dbReference>
<keyword evidence="6" id="KW-1185">Reference proteome</keyword>
<feature type="domain" description="Caspase family p20" evidence="4">
    <location>
        <begin position="60"/>
        <end position="166"/>
    </location>
</feature>
<reference evidence="5" key="3">
    <citation type="submission" date="2025-08" db="UniProtKB">
        <authorList>
            <consortium name="Ensembl"/>
        </authorList>
    </citation>
    <scope>IDENTIFICATION</scope>
    <source>
        <strain evidence="5">JP 163 A</strain>
    </source>
</reference>
<evidence type="ECO:0000256" key="1">
    <source>
        <dbReference type="ARBA" id="ARBA00010134"/>
    </source>
</evidence>
<dbReference type="SMART" id="SM00115">
    <property type="entry name" value="CASc"/>
    <property type="match status" value="1"/>
</dbReference>
<dbReference type="PRINTS" id="PR00376">
    <property type="entry name" value="IL1BCENZYME"/>
</dbReference>
<evidence type="ECO:0000259" key="4">
    <source>
        <dbReference type="PROSITE" id="PS50208"/>
    </source>
</evidence>
<dbReference type="PROSITE" id="PS50207">
    <property type="entry name" value="CASPASE_P10"/>
    <property type="match status" value="1"/>
</dbReference>
<comment type="similarity">
    <text evidence="1 2">Belongs to the peptidase C14A family.</text>
</comment>
<feature type="domain" description="Caspase family p10" evidence="3">
    <location>
        <begin position="182"/>
        <end position="231"/>
    </location>
</feature>
<evidence type="ECO:0000259" key="3">
    <source>
        <dbReference type="PROSITE" id="PS50207"/>
    </source>
</evidence>
<protein>
    <recommendedName>
        <fullName evidence="7">Caspase family p20 domain-containing protein</fullName>
    </recommendedName>
</protein>
<organism evidence="5 6">
    <name type="scientific">Xiphophorus maculatus</name>
    <name type="common">Southern platyfish</name>
    <name type="synonym">Platypoecilus maculatus</name>
    <dbReference type="NCBI Taxonomy" id="8083"/>
    <lineage>
        <taxon>Eukaryota</taxon>
        <taxon>Metazoa</taxon>
        <taxon>Chordata</taxon>
        <taxon>Craniata</taxon>
        <taxon>Vertebrata</taxon>
        <taxon>Euteleostomi</taxon>
        <taxon>Actinopterygii</taxon>
        <taxon>Neopterygii</taxon>
        <taxon>Teleostei</taxon>
        <taxon>Neoteleostei</taxon>
        <taxon>Acanthomorphata</taxon>
        <taxon>Ovalentaria</taxon>
        <taxon>Atherinomorphae</taxon>
        <taxon>Cyprinodontiformes</taxon>
        <taxon>Poeciliidae</taxon>
        <taxon>Poeciliinae</taxon>
        <taxon>Xiphophorus</taxon>
    </lineage>
</organism>
<dbReference type="SUPFAM" id="SSF47986">
    <property type="entry name" value="DEATH domain"/>
    <property type="match status" value="1"/>
</dbReference>
<evidence type="ECO:0000256" key="2">
    <source>
        <dbReference type="RuleBase" id="RU003971"/>
    </source>
</evidence>
<reference evidence="6" key="2">
    <citation type="journal article" date="2013" name="Nat. Genet.">
        <title>The genome of the platyfish, Xiphophorus maculatus, provides insights into evolutionary adaptation and several complex traits.</title>
        <authorList>
            <person name="Schartl M."/>
            <person name="Walter R.B."/>
            <person name="Shen Y."/>
            <person name="Garcia T."/>
            <person name="Catchen J."/>
            <person name="Amores A."/>
            <person name="Braasch I."/>
            <person name="Chalopin D."/>
            <person name="Volff J.N."/>
            <person name="Lesch K.P."/>
            <person name="Bisazza A."/>
            <person name="Minx P."/>
            <person name="Hillier L."/>
            <person name="Wilson R.K."/>
            <person name="Fuerstenberg S."/>
            <person name="Boore J."/>
            <person name="Searle S."/>
            <person name="Postlethwait J.H."/>
            <person name="Warren W.C."/>
        </authorList>
    </citation>
    <scope>NUCLEOTIDE SEQUENCE [LARGE SCALE GENOMIC DNA]</scope>
    <source>
        <strain evidence="6">JP 163 A</strain>
    </source>
</reference>
<dbReference type="Gene3D" id="3.40.50.1460">
    <property type="match status" value="2"/>
</dbReference>
<dbReference type="PROSITE" id="PS50208">
    <property type="entry name" value="CASPASE_P20"/>
    <property type="match status" value="1"/>
</dbReference>
<evidence type="ECO:0008006" key="7">
    <source>
        <dbReference type="Google" id="ProtNLM"/>
    </source>
</evidence>
<dbReference type="InterPro" id="IPR011600">
    <property type="entry name" value="Pept_C14_caspase"/>
</dbReference>
<dbReference type="PANTHER" id="PTHR47901">
    <property type="entry name" value="CASPASE RECRUITMENT DOMAIN-CONTAINING PROTEIN 18"/>
    <property type="match status" value="1"/>
</dbReference>
<dbReference type="InterPro" id="IPR029030">
    <property type="entry name" value="Caspase-like_dom_sf"/>
</dbReference>
<dbReference type="GO" id="GO:0006508">
    <property type="term" value="P:proteolysis"/>
    <property type="evidence" value="ECO:0007669"/>
    <property type="project" value="InterPro"/>
</dbReference>
<dbReference type="InterPro" id="IPR002398">
    <property type="entry name" value="Pept_C14"/>
</dbReference>
<dbReference type="STRING" id="8083.ENSXMAP00000041070"/>
<dbReference type="InterPro" id="IPR015917">
    <property type="entry name" value="Pept_C14A"/>
</dbReference>
<dbReference type="GO" id="GO:0050727">
    <property type="term" value="P:regulation of inflammatory response"/>
    <property type="evidence" value="ECO:0007669"/>
    <property type="project" value="TreeGrafter"/>
</dbReference>
<evidence type="ECO:0000313" key="6">
    <source>
        <dbReference type="Proteomes" id="UP000002852"/>
    </source>
</evidence>
<accession>A0A3B5RDJ7</accession>
<dbReference type="Gene3D" id="1.10.533.10">
    <property type="entry name" value="Death Domain, Fas"/>
    <property type="match status" value="1"/>
</dbReference>
<reference evidence="6" key="1">
    <citation type="submission" date="2012-01" db="EMBL/GenBank/DDBJ databases">
        <authorList>
            <person name="Walter R."/>
            <person name="Schartl M."/>
            <person name="Warren W."/>
        </authorList>
    </citation>
    <scope>NUCLEOTIDE SEQUENCE [LARGE SCALE GENOMIC DNA]</scope>
    <source>
        <strain evidence="6">JP 163 A</strain>
    </source>
</reference>
<dbReference type="GO" id="GO:0072557">
    <property type="term" value="C:IPAF inflammasome complex"/>
    <property type="evidence" value="ECO:0007669"/>
    <property type="project" value="TreeGrafter"/>
</dbReference>